<dbReference type="Pfam" id="PF13231">
    <property type="entry name" value="PMT_2"/>
    <property type="match status" value="1"/>
</dbReference>
<dbReference type="AlphaFoldDB" id="A0A1F4TP55"/>
<keyword evidence="7 8" id="KW-0472">Membrane</keyword>
<feature type="domain" description="Glycosyltransferase RgtA/B/C/D-like" evidence="9">
    <location>
        <begin position="45"/>
        <end position="204"/>
    </location>
</feature>
<keyword evidence="3" id="KW-0328">Glycosyltransferase</keyword>
<gene>
    <name evidence="10" type="ORF">A2462_04310</name>
</gene>
<comment type="caution">
    <text evidence="10">The sequence shown here is derived from an EMBL/GenBank/DDBJ whole genome shotgun (WGS) entry which is preliminary data.</text>
</comment>
<feature type="transmembrane region" description="Helical" evidence="8">
    <location>
        <begin position="188"/>
        <end position="208"/>
    </location>
</feature>
<dbReference type="EMBL" id="MEUI01000015">
    <property type="protein sequence ID" value="OGC34492.1"/>
    <property type="molecule type" value="Genomic_DNA"/>
</dbReference>
<evidence type="ECO:0000256" key="1">
    <source>
        <dbReference type="ARBA" id="ARBA00004651"/>
    </source>
</evidence>
<keyword evidence="2" id="KW-1003">Cell membrane</keyword>
<keyword evidence="5 8" id="KW-0812">Transmembrane</keyword>
<sequence length="464" mass="54039">MPLALIIFLALMSLARILLGTLFPVTADESYYWLWSRHLALSYVDHPPMVAYVNFLFTFGQPILFTLRLATTLIALLVSIVVYFLAKEVYNEKIAFWSAVLFQIIPHFLVIWLTMFVELPLVLFWTTALLTTVYIVKRNKTTLWYLLAIIIGLGSLCKYTMFVFWPSLALFFLIVPEQRFWLKTKEPYLCFIISLLFFTPVIYWNSLYNFVSFTFHGAKTVGDSFGNNFLPFIADQLVHFSPFLIFALFGAYKYALKQNKETRLLFSFSFVPLFLFLILSLKVKVWAHWPAIGYIAAIPLTINYLMEQKKKWQLFITWIGLFSSLVIIMLLFVTPGVLLHQQEYSKNYELDKLIPENTKVFSQTNVSASLLEFHLNRPTYLAIGFLKRGAPWGEKQYDIWGIPNLTSGETVCYYGEDNKEFRAEVKKYFKNIADTGWQLNLVEDYINRYKILRLEGFKGGKAHP</sequence>
<feature type="transmembrane region" description="Helical" evidence="8">
    <location>
        <begin position="228"/>
        <end position="252"/>
    </location>
</feature>
<comment type="subcellular location">
    <subcellularLocation>
        <location evidence="1">Cell membrane</location>
        <topology evidence="1">Multi-pass membrane protein</topology>
    </subcellularLocation>
</comment>
<dbReference type="Proteomes" id="UP000177309">
    <property type="component" value="Unassembled WGS sequence"/>
</dbReference>
<keyword evidence="6 8" id="KW-1133">Transmembrane helix</keyword>
<evidence type="ECO:0000313" key="11">
    <source>
        <dbReference type="Proteomes" id="UP000177309"/>
    </source>
</evidence>
<evidence type="ECO:0000256" key="4">
    <source>
        <dbReference type="ARBA" id="ARBA00022679"/>
    </source>
</evidence>
<evidence type="ECO:0000313" key="10">
    <source>
        <dbReference type="EMBL" id="OGC34492.1"/>
    </source>
</evidence>
<organism evidence="10 11">
    <name type="scientific">candidate division WOR-1 bacterium RIFOXYC2_FULL_41_25</name>
    <dbReference type="NCBI Taxonomy" id="1802586"/>
    <lineage>
        <taxon>Bacteria</taxon>
        <taxon>Bacillati</taxon>
        <taxon>Saganbacteria</taxon>
    </lineage>
</organism>
<dbReference type="PANTHER" id="PTHR33908">
    <property type="entry name" value="MANNOSYLTRANSFERASE YKCB-RELATED"/>
    <property type="match status" value="1"/>
</dbReference>
<feature type="transmembrane region" description="Helical" evidence="8">
    <location>
        <begin position="287"/>
        <end position="306"/>
    </location>
</feature>
<keyword evidence="4" id="KW-0808">Transferase</keyword>
<evidence type="ECO:0000256" key="3">
    <source>
        <dbReference type="ARBA" id="ARBA00022676"/>
    </source>
</evidence>
<dbReference type="InterPro" id="IPR050297">
    <property type="entry name" value="LipidA_mod_glycosyltrf_83"/>
</dbReference>
<evidence type="ECO:0000256" key="6">
    <source>
        <dbReference type="ARBA" id="ARBA00022989"/>
    </source>
</evidence>
<proteinExistence type="predicted"/>
<feature type="transmembrane region" description="Helical" evidence="8">
    <location>
        <begin position="51"/>
        <end position="84"/>
    </location>
</feature>
<evidence type="ECO:0000256" key="7">
    <source>
        <dbReference type="ARBA" id="ARBA00023136"/>
    </source>
</evidence>
<protein>
    <recommendedName>
        <fullName evidence="9">Glycosyltransferase RgtA/B/C/D-like domain-containing protein</fullName>
    </recommendedName>
</protein>
<feature type="transmembrane region" description="Helical" evidence="8">
    <location>
        <begin position="264"/>
        <end position="281"/>
    </location>
</feature>
<dbReference type="PANTHER" id="PTHR33908:SF11">
    <property type="entry name" value="MEMBRANE PROTEIN"/>
    <property type="match status" value="1"/>
</dbReference>
<evidence type="ECO:0000256" key="8">
    <source>
        <dbReference type="SAM" id="Phobius"/>
    </source>
</evidence>
<dbReference type="GO" id="GO:0005886">
    <property type="term" value="C:plasma membrane"/>
    <property type="evidence" value="ECO:0007669"/>
    <property type="project" value="UniProtKB-SubCell"/>
</dbReference>
<evidence type="ECO:0000256" key="5">
    <source>
        <dbReference type="ARBA" id="ARBA00022692"/>
    </source>
</evidence>
<dbReference type="InterPro" id="IPR038731">
    <property type="entry name" value="RgtA/B/C-like"/>
</dbReference>
<feature type="transmembrane region" description="Helical" evidence="8">
    <location>
        <begin position="96"/>
        <end position="123"/>
    </location>
</feature>
<evidence type="ECO:0000256" key="2">
    <source>
        <dbReference type="ARBA" id="ARBA00022475"/>
    </source>
</evidence>
<dbReference type="GO" id="GO:0009103">
    <property type="term" value="P:lipopolysaccharide biosynthetic process"/>
    <property type="evidence" value="ECO:0007669"/>
    <property type="project" value="UniProtKB-ARBA"/>
</dbReference>
<accession>A0A1F4TP55</accession>
<reference evidence="10 11" key="1">
    <citation type="journal article" date="2016" name="Nat. Commun.">
        <title>Thousands of microbial genomes shed light on interconnected biogeochemical processes in an aquifer system.</title>
        <authorList>
            <person name="Anantharaman K."/>
            <person name="Brown C.T."/>
            <person name="Hug L.A."/>
            <person name="Sharon I."/>
            <person name="Castelle C.J."/>
            <person name="Probst A.J."/>
            <person name="Thomas B.C."/>
            <person name="Singh A."/>
            <person name="Wilkins M.J."/>
            <person name="Karaoz U."/>
            <person name="Brodie E.L."/>
            <person name="Williams K.H."/>
            <person name="Hubbard S.S."/>
            <person name="Banfield J.F."/>
        </authorList>
    </citation>
    <scope>NUCLEOTIDE SEQUENCE [LARGE SCALE GENOMIC DNA]</scope>
</reference>
<dbReference type="GO" id="GO:0016763">
    <property type="term" value="F:pentosyltransferase activity"/>
    <property type="evidence" value="ECO:0007669"/>
    <property type="project" value="TreeGrafter"/>
</dbReference>
<name>A0A1F4TP55_UNCSA</name>
<feature type="transmembrane region" description="Helical" evidence="8">
    <location>
        <begin position="143"/>
        <end position="176"/>
    </location>
</feature>
<evidence type="ECO:0000259" key="9">
    <source>
        <dbReference type="Pfam" id="PF13231"/>
    </source>
</evidence>
<feature type="transmembrane region" description="Helical" evidence="8">
    <location>
        <begin position="318"/>
        <end position="339"/>
    </location>
</feature>